<keyword evidence="8" id="KW-0378">Hydrolase</keyword>
<feature type="binding site" evidence="5">
    <location>
        <position position="18"/>
    </location>
    <ligand>
        <name>ATP</name>
        <dbReference type="ChEBI" id="CHEBI:30616"/>
    </ligand>
</feature>
<dbReference type="GO" id="GO:0036402">
    <property type="term" value="F:proteasome-activating activity"/>
    <property type="evidence" value="ECO:0007669"/>
    <property type="project" value="UniProtKB-UniRule"/>
</dbReference>
<feature type="binding site" evidence="5">
    <location>
        <position position="342"/>
    </location>
    <ligand>
        <name>ATP</name>
        <dbReference type="ChEBI" id="CHEBI:30616"/>
    </ligand>
</feature>
<dbReference type="GO" id="GO:0008233">
    <property type="term" value="F:peptidase activity"/>
    <property type="evidence" value="ECO:0007669"/>
    <property type="project" value="UniProtKB-KW"/>
</dbReference>
<evidence type="ECO:0000256" key="2">
    <source>
        <dbReference type="ARBA" id="ARBA00022741"/>
    </source>
</evidence>
<protein>
    <recommendedName>
        <fullName evidence="5">ATP-dependent protease ATPase subunit HslU</fullName>
    </recommendedName>
    <alternativeName>
        <fullName evidence="5">Unfoldase HslU</fullName>
    </alternativeName>
</protein>
<dbReference type="Pfam" id="PF10431">
    <property type="entry name" value="ClpB_D2-small"/>
    <property type="match status" value="1"/>
</dbReference>
<sequence length="464" mass="51917">MREKTPKQIVDLLDKYIVGQNEAKKSVAIALYNRYRRAQLPEDVQKDITPKNILMAGPTGVGKTEIARRLADIVDAPFVKVEATKFTEVGYVGRDVESMVRDLANEAVRIVEKEEFVKVEGQAIRQANKTLVRLLVPGVKRNNRQNQMQQMQEMIQSLLAGGGMPEETEEVTDEIRNQRLSVAEKLDRGLLENEEVTIEVEQAPKPNPMGDMMGQMGMDMSSMLGDMLPKKKVKRTLPVSQARKLLVQEEEKKLVNYDDIYQKAMDRAGQSGIIFIDEIDKITAADKRNSAGVSREGVQRDILPIVEGSTVSTKYGPLSTDHILFIAAGAFAESKPSDLIPELQGRFPIRVELDALTKDDFVRILKDPQNSLLKQYIALLKADGVDLVFTAEAVDKIAEIAFEVNQGTDNIGARRLATILEKLLEEVLYEGPDMEMGQITITQAYVEQKLSDIVKNKDLTKFIL</sequence>
<keyword evidence="8" id="KW-0645">Protease</keyword>
<keyword evidence="3 5" id="KW-0067">ATP-binding</keyword>
<feature type="binding site" evidence="5">
    <location>
        <position position="414"/>
    </location>
    <ligand>
        <name>ATP</name>
        <dbReference type="ChEBI" id="CHEBI:30616"/>
    </ligand>
</feature>
<feature type="binding site" evidence="5">
    <location>
        <position position="277"/>
    </location>
    <ligand>
        <name>ATP</name>
        <dbReference type="ChEBI" id="CHEBI:30616"/>
    </ligand>
</feature>
<dbReference type="GO" id="GO:0009376">
    <property type="term" value="C:HslUV protease complex"/>
    <property type="evidence" value="ECO:0007669"/>
    <property type="project" value="UniProtKB-UniRule"/>
</dbReference>
<comment type="function">
    <text evidence="5">ATPase subunit of a proteasome-like degradation complex; this subunit has chaperone activity. The binding of ATP and its subsequent hydrolysis by HslU are essential for unfolding of protein substrates subsequently hydrolyzed by HslV. HslU recognizes the N-terminal part of its protein substrates and unfolds these before they are guided to HslV for hydrolysis.</text>
</comment>
<comment type="subcellular location">
    <subcellularLocation>
        <location evidence="5">Cytoplasm</location>
    </subcellularLocation>
</comment>
<comment type="similarity">
    <text evidence="1 5">Belongs to the ClpX chaperone family. HslU subfamily.</text>
</comment>
<name>A0AAU9R0K0_9LACO</name>
<dbReference type="SMART" id="SM00382">
    <property type="entry name" value="AAA"/>
    <property type="match status" value="1"/>
</dbReference>
<dbReference type="SUPFAM" id="SSF52540">
    <property type="entry name" value="P-loop containing nucleoside triphosphate hydrolases"/>
    <property type="match status" value="1"/>
</dbReference>
<dbReference type="SMART" id="SM01086">
    <property type="entry name" value="ClpB_D2-small"/>
    <property type="match status" value="1"/>
</dbReference>
<reference evidence="8" key="1">
    <citation type="submission" date="2022-02" db="EMBL/GenBank/DDBJ databases">
        <authorList>
            <person name="Deutsch MARIE S."/>
        </authorList>
    </citation>
    <scope>NUCLEOTIDE SEQUENCE</scope>
    <source>
        <strain evidence="8">CIRM-BIA865</strain>
    </source>
</reference>
<dbReference type="RefSeq" id="WP_025895369.1">
    <property type="nucleotide sequence ID" value="NZ_LHPL01000068.1"/>
</dbReference>
<evidence type="ECO:0000256" key="4">
    <source>
        <dbReference type="ARBA" id="ARBA00023186"/>
    </source>
</evidence>
<evidence type="ECO:0000256" key="5">
    <source>
        <dbReference type="HAMAP-Rule" id="MF_00249"/>
    </source>
</evidence>
<evidence type="ECO:0000259" key="7">
    <source>
        <dbReference type="SMART" id="SM01086"/>
    </source>
</evidence>
<comment type="subunit">
    <text evidence="5">A double ring-shaped homohexamer of HslV is capped on each side by a ring-shaped HslU homohexamer. The assembly of the HslU/HslV complex is dependent on binding of ATP.</text>
</comment>
<dbReference type="InterPro" id="IPR003959">
    <property type="entry name" value="ATPase_AAA_core"/>
</dbReference>
<dbReference type="Gene3D" id="3.40.50.300">
    <property type="entry name" value="P-loop containing nucleotide triphosphate hydrolases"/>
    <property type="match status" value="2"/>
</dbReference>
<feature type="domain" description="Clp ATPase C-terminal" evidence="7">
    <location>
        <begin position="356"/>
        <end position="450"/>
    </location>
</feature>
<feature type="domain" description="AAA+ ATPase" evidence="6">
    <location>
        <begin position="49"/>
        <end position="353"/>
    </location>
</feature>
<keyword evidence="4 5" id="KW-0143">Chaperone</keyword>
<dbReference type="NCBIfam" id="TIGR00390">
    <property type="entry name" value="hslU"/>
    <property type="match status" value="1"/>
</dbReference>
<keyword evidence="2 5" id="KW-0547">Nucleotide-binding</keyword>
<accession>A0AAU9R0K0</accession>
<evidence type="ECO:0000259" key="6">
    <source>
        <dbReference type="SMART" id="SM00382"/>
    </source>
</evidence>
<evidence type="ECO:0000313" key="8">
    <source>
        <dbReference type="EMBL" id="CAH1706027.1"/>
    </source>
</evidence>
<dbReference type="InterPro" id="IPR003593">
    <property type="entry name" value="AAA+_ATPase"/>
</dbReference>
<feature type="binding site" evidence="5">
    <location>
        <begin position="60"/>
        <end position="65"/>
    </location>
    <ligand>
        <name>ATP</name>
        <dbReference type="ChEBI" id="CHEBI:30616"/>
    </ligand>
</feature>
<dbReference type="Pfam" id="PF07724">
    <property type="entry name" value="AAA_2"/>
    <property type="match status" value="1"/>
</dbReference>
<dbReference type="Proteomes" id="UP001295440">
    <property type="component" value="Chromosome"/>
</dbReference>
<dbReference type="NCBIfam" id="NF003544">
    <property type="entry name" value="PRK05201.1"/>
    <property type="match status" value="1"/>
</dbReference>
<dbReference type="Pfam" id="PF00004">
    <property type="entry name" value="AAA"/>
    <property type="match status" value="1"/>
</dbReference>
<dbReference type="PANTHER" id="PTHR48102:SF3">
    <property type="entry name" value="ATP-DEPENDENT PROTEASE ATPASE SUBUNIT HSLU"/>
    <property type="match status" value="1"/>
</dbReference>
<gene>
    <name evidence="5 8" type="primary">hslU</name>
    <name evidence="8" type="ORF">LDD865_0868</name>
</gene>
<evidence type="ECO:0000313" key="9">
    <source>
        <dbReference type="Proteomes" id="UP001295440"/>
    </source>
</evidence>
<evidence type="ECO:0000256" key="3">
    <source>
        <dbReference type="ARBA" id="ARBA00022840"/>
    </source>
</evidence>
<dbReference type="PANTHER" id="PTHR48102">
    <property type="entry name" value="ATP-DEPENDENT CLP PROTEASE ATP-BINDING SUBUNIT CLPX-LIKE, MITOCHONDRIAL-RELATED"/>
    <property type="match status" value="1"/>
</dbReference>
<dbReference type="Gene3D" id="1.10.8.60">
    <property type="match status" value="1"/>
</dbReference>
<evidence type="ECO:0000256" key="1">
    <source>
        <dbReference type="ARBA" id="ARBA00009771"/>
    </source>
</evidence>
<dbReference type="HAMAP" id="MF_00249">
    <property type="entry name" value="HslU"/>
    <property type="match status" value="1"/>
</dbReference>
<dbReference type="GO" id="GO:0016887">
    <property type="term" value="F:ATP hydrolysis activity"/>
    <property type="evidence" value="ECO:0007669"/>
    <property type="project" value="InterPro"/>
</dbReference>
<dbReference type="AlphaFoldDB" id="A0AAU9R0K0"/>
<dbReference type="InterPro" id="IPR004491">
    <property type="entry name" value="HslU"/>
</dbReference>
<dbReference type="InterPro" id="IPR027417">
    <property type="entry name" value="P-loop_NTPase"/>
</dbReference>
<dbReference type="EMBL" id="OV915080">
    <property type="protein sequence ID" value="CAH1706027.1"/>
    <property type="molecule type" value="Genomic_DNA"/>
</dbReference>
<dbReference type="InterPro" id="IPR019489">
    <property type="entry name" value="Clp_ATPase_C"/>
</dbReference>
<dbReference type="GO" id="GO:0043335">
    <property type="term" value="P:protein unfolding"/>
    <property type="evidence" value="ECO:0007669"/>
    <property type="project" value="UniProtKB-UniRule"/>
</dbReference>
<keyword evidence="5" id="KW-0963">Cytoplasm</keyword>
<proteinExistence type="inferred from homology"/>
<dbReference type="InterPro" id="IPR050052">
    <property type="entry name" value="ATP-dep_Clp_protease_ClpX"/>
</dbReference>
<dbReference type="GO" id="GO:0005524">
    <property type="term" value="F:ATP binding"/>
    <property type="evidence" value="ECO:0007669"/>
    <property type="project" value="UniProtKB-UniRule"/>
</dbReference>
<dbReference type="Gene3D" id="1.10.8.10">
    <property type="entry name" value="DNA helicase RuvA subunit, C-terminal domain"/>
    <property type="match status" value="2"/>
</dbReference>
<organism evidence="8 9">
    <name type="scientific">Lactobacillus delbrueckii subsp. delbrueckii</name>
    <dbReference type="NCBI Taxonomy" id="83684"/>
    <lineage>
        <taxon>Bacteria</taxon>
        <taxon>Bacillati</taxon>
        <taxon>Bacillota</taxon>
        <taxon>Bacilli</taxon>
        <taxon>Lactobacillales</taxon>
        <taxon>Lactobacillaceae</taxon>
        <taxon>Lactobacillus</taxon>
    </lineage>
</organism>